<evidence type="ECO:0000256" key="8">
    <source>
        <dbReference type="ARBA" id="ARBA00038120"/>
    </source>
</evidence>
<name>A0A1V2I8Q0_9ACTN</name>
<keyword evidence="4" id="KW-0808">Transferase</keyword>
<comment type="similarity">
    <text evidence="8">Belongs to the glycosyltransferase 2 family. CrtQ subfamily.</text>
</comment>
<evidence type="ECO:0000313" key="11">
    <source>
        <dbReference type="EMBL" id="ONH28738.1"/>
    </source>
</evidence>
<proteinExistence type="inferred from homology"/>
<dbReference type="AlphaFoldDB" id="A0A1V2I8Q0"/>
<gene>
    <name evidence="11" type="ORF">BL253_18950</name>
</gene>
<accession>A0A1V2I8Q0</accession>
<keyword evidence="3" id="KW-0328">Glycosyltransferase</keyword>
<evidence type="ECO:0000256" key="7">
    <source>
        <dbReference type="ARBA" id="ARBA00037904"/>
    </source>
</evidence>
<dbReference type="OrthoDB" id="9777873at2"/>
<dbReference type="Gene3D" id="3.90.550.10">
    <property type="entry name" value="Spore Coat Polysaccharide Biosynthesis Protein SpsA, Chain A"/>
    <property type="match status" value="1"/>
</dbReference>
<evidence type="ECO:0000256" key="5">
    <source>
        <dbReference type="ARBA" id="ARBA00023136"/>
    </source>
</evidence>
<evidence type="ECO:0000256" key="1">
    <source>
        <dbReference type="ARBA" id="ARBA00004236"/>
    </source>
</evidence>
<protein>
    <recommendedName>
        <fullName evidence="9">4,4'-diaponeurosporenoate glycosyltransferase</fullName>
    </recommendedName>
</protein>
<dbReference type="GO" id="GO:0005886">
    <property type="term" value="C:plasma membrane"/>
    <property type="evidence" value="ECO:0007669"/>
    <property type="project" value="UniProtKB-SubCell"/>
</dbReference>
<dbReference type="STRING" id="1834516.BL253_18950"/>
<dbReference type="InterPro" id="IPR001173">
    <property type="entry name" value="Glyco_trans_2-like"/>
</dbReference>
<sequence>MVVPAHDEQDLIDGCLDALAVAVAHPGLAGVPVDVLVVTDSCADATAARCQARGVRTLAVSERNVGRARAAGFAALLAGAPNGGASGCWLATTDADSRVAPDWLAAQVRLARRGADATFGVVDVEDWSGCPPMTPDRFAAGYAGTAPDQPGPHPHVHGATMGVRADAYLRVGGMPALAVGEDHELARRLTAVGDLRVVRTTAVRVTTSARLVSRVRGGFADYLRALTDEPATT</sequence>
<dbReference type="Pfam" id="PF00535">
    <property type="entry name" value="Glycos_transf_2"/>
    <property type="match status" value="1"/>
</dbReference>
<evidence type="ECO:0000256" key="2">
    <source>
        <dbReference type="ARBA" id="ARBA00022475"/>
    </source>
</evidence>
<organism evidence="11 12">
    <name type="scientific">Pseudofrankia asymbiotica</name>
    <dbReference type="NCBI Taxonomy" id="1834516"/>
    <lineage>
        <taxon>Bacteria</taxon>
        <taxon>Bacillati</taxon>
        <taxon>Actinomycetota</taxon>
        <taxon>Actinomycetes</taxon>
        <taxon>Frankiales</taxon>
        <taxon>Frankiaceae</taxon>
        <taxon>Pseudofrankia</taxon>
    </lineage>
</organism>
<comment type="pathway">
    <text evidence="7">Carotenoid biosynthesis; staphyloxanthin biosynthesis; staphyloxanthin from farnesyl diphosphate: step 4/5.</text>
</comment>
<dbReference type="SUPFAM" id="SSF53448">
    <property type="entry name" value="Nucleotide-diphospho-sugar transferases"/>
    <property type="match status" value="1"/>
</dbReference>
<dbReference type="Proteomes" id="UP000188929">
    <property type="component" value="Unassembled WGS sequence"/>
</dbReference>
<comment type="caution">
    <text evidence="11">The sequence shown here is derived from an EMBL/GenBank/DDBJ whole genome shotgun (WGS) entry which is preliminary data.</text>
</comment>
<keyword evidence="12" id="KW-1185">Reference proteome</keyword>
<evidence type="ECO:0000313" key="12">
    <source>
        <dbReference type="Proteomes" id="UP000188929"/>
    </source>
</evidence>
<dbReference type="GO" id="GO:0016757">
    <property type="term" value="F:glycosyltransferase activity"/>
    <property type="evidence" value="ECO:0007669"/>
    <property type="project" value="UniProtKB-KW"/>
</dbReference>
<comment type="subcellular location">
    <subcellularLocation>
        <location evidence="1">Cell membrane</location>
    </subcellularLocation>
</comment>
<evidence type="ECO:0000259" key="10">
    <source>
        <dbReference type="Pfam" id="PF00535"/>
    </source>
</evidence>
<feature type="domain" description="Glycosyltransferase 2-like" evidence="10">
    <location>
        <begin position="2"/>
        <end position="167"/>
    </location>
</feature>
<evidence type="ECO:0000256" key="6">
    <source>
        <dbReference type="ARBA" id="ARBA00037281"/>
    </source>
</evidence>
<dbReference type="PANTHER" id="PTHR43646:SF2">
    <property type="entry name" value="GLYCOSYLTRANSFERASE 2-LIKE DOMAIN-CONTAINING PROTEIN"/>
    <property type="match status" value="1"/>
</dbReference>
<evidence type="ECO:0000256" key="4">
    <source>
        <dbReference type="ARBA" id="ARBA00022679"/>
    </source>
</evidence>
<comment type="function">
    <text evidence="6">Catalyzes the glycosylation of 4,4'-diaponeurosporenoate, i.e. the esterification of glucose at the C1'' position with the carboxyl group of 4,4'-diaponeurosporenic acid, to form glycosyl-4,4'-diaponeurosporenoate. This is a step in the biosynthesis of staphyloxanthin, an orange pigment present in most staphylococci strains.</text>
</comment>
<dbReference type="InterPro" id="IPR029044">
    <property type="entry name" value="Nucleotide-diphossugar_trans"/>
</dbReference>
<keyword evidence="2" id="KW-1003">Cell membrane</keyword>
<dbReference type="EMBL" id="MOMC01000038">
    <property type="protein sequence ID" value="ONH28738.1"/>
    <property type="molecule type" value="Genomic_DNA"/>
</dbReference>
<evidence type="ECO:0000256" key="3">
    <source>
        <dbReference type="ARBA" id="ARBA00022676"/>
    </source>
</evidence>
<dbReference type="PANTHER" id="PTHR43646">
    <property type="entry name" value="GLYCOSYLTRANSFERASE"/>
    <property type="match status" value="1"/>
</dbReference>
<evidence type="ECO:0000256" key="9">
    <source>
        <dbReference type="ARBA" id="ARBA00040345"/>
    </source>
</evidence>
<keyword evidence="5" id="KW-0472">Membrane</keyword>
<reference evidence="12" key="1">
    <citation type="submission" date="2016-10" db="EMBL/GenBank/DDBJ databases">
        <title>Frankia sp. NRRL B-16386 Genome sequencing.</title>
        <authorList>
            <person name="Ghodhbane-Gtari F."/>
            <person name="Swanson E."/>
            <person name="Gueddou A."/>
            <person name="Hezbri K."/>
            <person name="Ktari K."/>
            <person name="Nouioui I."/>
            <person name="Morris K."/>
            <person name="Simpson S."/>
            <person name="Abebe-Akele F."/>
            <person name="Thomas K."/>
            <person name="Gtari M."/>
            <person name="Tisa L.S."/>
        </authorList>
    </citation>
    <scope>NUCLEOTIDE SEQUENCE [LARGE SCALE GENOMIC DNA]</scope>
    <source>
        <strain evidence="12">NRRL B-16386</strain>
    </source>
</reference>